<keyword evidence="2" id="KW-0813">Transport</keyword>
<organism evidence="5">
    <name type="scientific">freshwater metagenome</name>
    <dbReference type="NCBI Taxonomy" id="449393"/>
    <lineage>
        <taxon>unclassified sequences</taxon>
        <taxon>metagenomes</taxon>
        <taxon>ecological metagenomes</taxon>
    </lineage>
</organism>
<dbReference type="AlphaFoldDB" id="A0A6J7EWQ5"/>
<evidence type="ECO:0000256" key="3">
    <source>
        <dbReference type="ARBA" id="ARBA00022592"/>
    </source>
</evidence>
<reference evidence="5" key="1">
    <citation type="submission" date="2020-05" db="EMBL/GenBank/DDBJ databases">
        <authorList>
            <person name="Chiriac C."/>
            <person name="Salcher M."/>
            <person name="Ghai R."/>
            <person name="Kavagutti S V."/>
        </authorList>
    </citation>
    <scope>NUCLEOTIDE SEQUENCE</scope>
</reference>
<dbReference type="PROSITE" id="PS51257">
    <property type="entry name" value="PROKAR_LIPOPROTEIN"/>
    <property type="match status" value="1"/>
</dbReference>
<gene>
    <name evidence="5" type="ORF">UFOPK3376_02371</name>
</gene>
<protein>
    <submittedName>
        <fullName evidence="5">Unannotated protein</fullName>
    </submittedName>
</protein>
<keyword evidence="3" id="KW-0592">Phosphate transport</keyword>
<dbReference type="NCBIfam" id="TIGR00975">
    <property type="entry name" value="3a0107s03"/>
    <property type="match status" value="1"/>
</dbReference>
<dbReference type="InterPro" id="IPR024370">
    <property type="entry name" value="PBP_domain"/>
</dbReference>
<evidence type="ECO:0000256" key="1">
    <source>
        <dbReference type="ARBA" id="ARBA00008725"/>
    </source>
</evidence>
<dbReference type="Gene3D" id="3.40.190.10">
    <property type="entry name" value="Periplasmic binding protein-like II"/>
    <property type="match status" value="2"/>
</dbReference>
<proteinExistence type="inferred from homology"/>
<dbReference type="EMBL" id="CAFBLP010000073">
    <property type="protein sequence ID" value="CAB4886731.1"/>
    <property type="molecule type" value="Genomic_DNA"/>
</dbReference>
<dbReference type="PANTHER" id="PTHR42996:SF1">
    <property type="entry name" value="PHOSPHATE-BINDING PROTEIN PSTS"/>
    <property type="match status" value="1"/>
</dbReference>
<evidence type="ECO:0000313" key="5">
    <source>
        <dbReference type="EMBL" id="CAB4886731.1"/>
    </source>
</evidence>
<evidence type="ECO:0000256" key="2">
    <source>
        <dbReference type="ARBA" id="ARBA00022448"/>
    </source>
</evidence>
<name>A0A6J7EWQ5_9ZZZZ</name>
<dbReference type="GO" id="GO:0043190">
    <property type="term" value="C:ATP-binding cassette (ABC) transporter complex"/>
    <property type="evidence" value="ECO:0007669"/>
    <property type="project" value="InterPro"/>
</dbReference>
<dbReference type="SUPFAM" id="SSF53850">
    <property type="entry name" value="Periplasmic binding protein-like II"/>
    <property type="match status" value="1"/>
</dbReference>
<dbReference type="Pfam" id="PF12849">
    <property type="entry name" value="PBP_like_2"/>
    <property type="match status" value="1"/>
</dbReference>
<dbReference type="InterPro" id="IPR005673">
    <property type="entry name" value="ABC_phos-bd_PstS"/>
</dbReference>
<dbReference type="InterPro" id="IPR050962">
    <property type="entry name" value="Phosphate-bind_PstS"/>
</dbReference>
<dbReference type="PANTHER" id="PTHR42996">
    <property type="entry name" value="PHOSPHATE-BINDING PROTEIN PSTS"/>
    <property type="match status" value="1"/>
</dbReference>
<dbReference type="GO" id="GO:0035435">
    <property type="term" value="P:phosphate ion transmembrane transport"/>
    <property type="evidence" value="ECO:0007669"/>
    <property type="project" value="InterPro"/>
</dbReference>
<dbReference type="GO" id="GO:0042301">
    <property type="term" value="F:phosphate ion binding"/>
    <property type="evidence" value="ECO:0007669"/>
    <property type="project" value="InterPro"/>
</dbReference>
<dbReference type="PIRSF" id="PIRSF002756">
    <property type="entry name" value="PstS"/>
    <property type="match status" value="1"/>
</dbReference>
<accession>A0A6J7EWQ5</accession>
<comment type="similarity">
    <text evidence="1">Belongs to the PstS family.</text>
</comment>
<dbReference type="CDD" id="cd13565">
    <property type="entry name" value="PBP2_PstS"/>
    <property type="match status" value="1"/>
</dbReference>
<feature type="domain" description="PBP" evidence="4">
    <location>
        <begin position="49"/>
        <end position="349"/>
    </location>
</feature>
<evidence type="ECO:0000259" key="4">
    <source>
        <dbReference type="Pfam" id="PF12849"/>
    </source>
</evidence>
<sequence>MNISKKRMGAIAGVLAISLIGAACSSSSTTKTTTAGTTAATTAETGAPTTSAAAGADYSKLEGSLIASGATFPKSFYDEAIATLADLAPKLTVEYGGGGSGKGRSDLQEQVVDFAGTDGVVKAEDIAKFKGGEFVYVPTVIAPITLSYNLPSVKSLQLSPATIAGIYQLTITNWNDAAIAADNPGVTLPDKAIVAARRADGSGTTENFTKFLKAAVGPDAGGTWALGSGSTVEWPAGTQAGDGNSGVAQIVSSTEGAIGYVDLSDAKANQLAVAAVKNKAGKFVLPTLEGASAAAEGATIKDDLTYFLGWADGDAAYPIAAQTWIIAYTKQADPVKAANIRGFLTYLLNEGQTLAPTIDYAPLPESLRLKAIENIAKIGG</sequence>